<feature type="transmembrane region" description="Helical" evidence="1">
    <location>
        <begin position="41"/>
        <end position="61"/>
    </location>
</feature>
<feature type="transmembrane region" description="Helical" evidence="1">
    <location>
        <begin position="381"/>
        <end position="401"/>
    </location>
</feature>
<name>A0A0M0K934_9EUKA</name>
<protein>
    <submittedName>
        <fullName evidence="2">Trafficking protein particle complex 8</fullName>
    </submittedName>
</protein>
<sequence>MIWRFTGRTARTKVHVPPKVDDKTVGDKEETKEPQMRRHKALVFLRVLLALPGPVFLAFSIQQYFDGIGSLRSLVQGHIGLAFAAAVTFATLPLWLFSLLLAQIHHTVDFDKPESLHGRRVWTRVRAFESALFLLTAFAYILLYSQDRVFYVWAILGLQPVVALALYSITNVVRAIINHQGSGYHTFLLSQGWRVVVNAIFCACVMLYALSAMSRIPIDALSIVAFSELSFSGIACSDESAFLNAFGASGANASCPAKPHCGYRTYEELCQAVQYSTMARGLTIDFELIHYFVAVTWVVVSLFLKGTGRLRADNGYSHLFSRHMIVGMLLCLVQLMNMIFSCMRLLLIVPRLQSPRQAAYFVREDSMEEELPLFCYSSDCIFYHLWGTVCLYVLIIVVLNFDFLAKYASQLGGNADKELQKAIDELKNHENPGEKWEEDAPFFYFLPAEYVCKPCVEKTLPRMQTMRGARTYKQICAEKSLPRMQTLRDAGILKKMKIPLVAAFRGEGIIKNILFVSHRWEEFGRPDVNGVQLQAIQEYLHDHPDIKWVWFDYSSMPQNTGGFAFDTRTPEEKAEFQLMLSAIADLYLTARVLILLDGSYASRFWTLTEAWCSMQTATPEGLRPATEAERRYTISCIHNADDEYDAKGLVSKVSTKTPDEMYGILEKPDVNVTNAKDKVAMLPVIQKTNQRVIEMFQKLVARSLSASEADDSDLH</sequence>
<organism evidence="2 3">
    <name type="scientific">Chrysochromulina tobinii</name>
    <dbReference type="NCBI Taxonomy" id="1460289"/>
    <lineage>
        <taxon>Eukaryota</taxon>
        <taxon>Haptista</taxon>
        <taxon>Haptophyta</taxon>
        <taxon>Prymnesiophyceae</taxon>
        <taxon>Prymnesiales</taxon>
        <taxon>Chrysochromulinaceae</taxon>
        <taxon>Chrysochromulina</taxon>
    </lineage>
</organism>
<feature type="transmembrane region" description="Helical" evidence="1">
    <location>
        <begin position="125"/>
        <end position="144"/>
    </location>
</feature>
<comment type="caution">
    <text evidence="2">The sequence shown here is derived from an EMBL/GenBank/DDBJ whole genome shotgun (WGS) entry which is preliminary data.</text>
</comment>
<proteinExistence type="predicted"/>
<feature type="transmembrane region" description="Helical" evidence="1">
    <location>
        <begin position="193"/>
        <end position="211"/>
    </location>
</feature>
<keyword evidence="1" id="KW-0812">Transmembrane</keyword>
<accession>A0A0M0K934</accession>
<feature type="transmembrane region" description="Helical" evidence="1">
    <location>
        <begin position="325"/>
        <end position="347"/>
    </location>
</feature>
<feature type="transmembrane region" description="Helical" evidence="1">
    <location>
        <begin position="150"/>
        <end position="173"/>
    </location>
</feature>
<feature type="transmembrane region" description="Helical" evidence="1">
    <location>
        <begin position="81"/>
        <end position="104"/>
    </location>
</feature>
<dbReference type="AlphaFoldDB" id="A0A0M0K934"/>
<keyword evidence="1" id="KW-0472">Membrane</keyword>
<evidence type="ECO:0000313" key="3">
    <source>
        <dbReference type="Proteomes" id="UP000037460"/>
    </source>
</evidence>
<reference evidence="3" key="1">
    <citation type="journal article" date="2015" name="PLoS Genet.">
        <title>Genome Sequence and Transcriptome Analyses of Chrysochromulina tobin: Metabolic Tools for Enhanced Algal Fitness in the Prominent Order Prymnesiales (Haptophyceae).</title>
        <authorList>
            <person name="Hovde B.T."/>
            <person name="Deodato C.R."/>
            <person name="Hunsperger H.M."/>
            <person name="Ryken S.A."/>
            <person name="Yost W."/>
            <person name="Jha R.K."/>
            <person name="Patterson J."/>
            <person name="Monnat R.J. Jr."/>
            <person name="Barlow S.B."/>
            <person name="Starkenburg S.R."/>
            <person name="Cattolico R.A."/>
        </authorList>
    </citation>
    <scope>NUCLEOTIDE SEQUENCE</scope>
    <source>
        <strain evidence="3">CCMP291</strain>
    </source>
</reference>
<feature type="transmembrane region" description="Helical" evidence="1">
    <location>
        <begin position="288"/>
        <end position="304"/>
    </location>
</feature>
<dbReference type="Proteomes" id="UP000037460">
    <property type="component" value="Unassembled WGS sequence"/>
</dbReference>
<gene>
    <name evidence="2" type="ORF">Ctob_016311</name>
</gene>
<evidence type="ECO:0000313" key="2">
    <source>
        <dbReference type="EMBL" id="KOO35097.1"/>
    </source>
</evidence>
<evidence type="ECO:0000256" key="1">
    <source>
        <dbReference type="SAM" id="Phobius"/>
    </source>
</evidence>
<dbReference type="EMBL" id="JWZX01000985">
    <property type="protein sequence ID" value="KOO35097.1"/>
    <property type="molecule type" value="Genomic_DNA"/>
</dbReference>
<keyword evidence="3" id="KW-1185">Reference proteome</keyword>
<keyword evidence="1" id="KW-1133">Transmembrane helix</keyword>